<keyword evidence="8 10" id="KW-0808">Transferase</keyword>
<dbReference type="PANTHER" id="PTHR30239:SF0">
    <property type="entry name" value="ACETOLACTATE SYNTHASE SMALL SUBUNIT 1, CHLOROPLASTIC"/>
    <property type="match status" value="1"/>
</dbReference>
<organism evidence="10 11">
    <name type="scientific">Salipiger profundus</name>
    <dbReference type="NCBI Taxonomy" id="1229727"/>
    <lineage>
        <taxon>Bacteria</taxon>
        <taxon>Pseudomonadati</taxon>
        <taxon>Pseudomonadota</taxon>
        <taxon>Alphaproteobacteria</taxon>
        <taxon>Rhodobacterales</taxon>
        <taxon>Roseobacteraceae</taxon>
        <taxon>Salipiger</taxon>
    </lineage>
</organism>
<comment type="function">
    <text evidence="8">Catalyzes the conversion of 2 pyruvate molecules into acetolactate in the first common step of the biosynthetic pathway of the branched-amino acids such as leucine, isoleucine, and valine.</text>
</comment>
<dbReference type="Pfam" id="PF10369">
    <property type="entry name" value="ALS_ss_C"/>
    <property type="match status" value="1"/>
</dbReference>
<dbReference type="GO" id="GO:0003984">
    <property type="term" value="F:acetolactate synthase activity"/>
    <property type="evidence" value="ECO:0007669"/>
    <property type="project" value="UniProtKB-UniRule"/>
</dbReference>
<evidence type="ECO:0000256" key="4">
    <source>
        <dbReference type="ARBA" id="ARBA00011744"/>
    </source>
</evidence>
<evidence type="ECO:0000256" key="1">
    <source>
        <dbReference type="ARBA" id="ARBA00004974"/>
    </source>
</evidence>
<evidence type="ECO:0000256" key="8">
    <source>
        <dbReference type="RuleBase" id="RU368092"/>
    </source>
</evidence>
<dbReference type="GO" id="GO:1990610">
    <property type="term" value="F:acetolactate synthase regulator activity"/>
    <property type="evidence" value="ECO:0007669"/>
    <property type="project" value="UniProtKB-UniRule"/>
</dbReference>
<evidence type="ECO:0000256" key="3">
    <source>
        <dbReference type="ARBA" id="ARBA00006341"/>
    </source>
</evidence>
<keyword evidence="6 8" id="KW-0100">Branched-chain amino acid biosynthesis</keyword>
<comment type="similarity">
    <text evidence="3 8">Belongs to the acetolactate synthase small subunit family.</text>
</comment>
<evidence type="ECO:0000259" key="9">
    <source>
        <dbReference type="PROSITE" id="PS51671"/>
    </source>
</evidence>
<gene>
    <name evidence="10" type="ORF">Ga0080559_TMP3430</name>
</gene>
<comment type="pathway">
    <text evidence="2 8">Amino-acid biosynthesis; L-valine biosynthesis; L-valine from pyruvate: step 1/4.</text>
</comment>
<dbReference type="GO" id="GO:0009097">
    <property type="term" value="P:isoleucine biosynthetic process"/>
    <property type="evidence" value="ECO:0007669"/>
    <property type="project" value="UniProtKB-UniRule"/>
</dbReference>
<proteinExistence type="inferred from homology"/>
<dbReference type="AlphaFoldDB" id="A0A1U7D829"/>
<dbReference type="InterPro" id="IPR004789">
    <property type="entry name" value="Acetalactate_synth_ssu"/>
</dbReference>
<dbReference type="SUPFAM" id="SSF55021">
    <property type="entry name" value="ACT-like"/>
    <property type="match status" value="2"/>
</dbReference>
<dbReference type="EC" id="2.2.1.6" evidence="8"/>
<dbReference type="InterPro" id="IPR027271">
    <property type="entry name" value="Acetolactate_synth/TF_NikR_C"/>
</dbReference>
<evidence type="ECO:0000256" key="5">
    <source>
        <dbReference type="ARBA" id="ARBA00022605"/>
    </source>
</evidence>
<reference evidence="10 11" key="1">
    <citation type="submission" date="2016-03" db="EMBL/GenBank/DDBJ databases">
        <title>Deep-sea bacteria in the southern Pacific.</title>
        <authorList>
            <person name="Tang K."/>
        </authorList>
    </citation>
    <scope>NUCLEOTIDE SEQUENCE [LARGE SCALE GENOMIC DNA]</scope>
    <source>
        <strain evidence="10 11">JLT2016</strain>
    </source>
</reference>
<dbReference type="Gene3D" id="3.30.70.1150">
    <property type="entry name" value="ACT-like. Chain A, domain 2"/>
    <property type="match status" value="1"/>
</dbReference>
<protein>
    <recommendedName>
        <fullName evidence="8">Acetolactate synthase small subunit</fullName>
        <shortName evidence="8">AHAS</shortName>
        <shortName evidence="8">ALS</shortName>
        <ecNumber evidence="8">2.2.1.6</ecNumber>
    </recommendedName>
    <alternativeName>
        <fullName evidence="8">Acetohydroxy-acid synthase small subunit</fullName>
    </alternativeName>
</protein>
<dbReference type="InterPro" id="IPR019455">
    <property type="entry name" value="Acetolactate_synth_ssu_C"/>
</dbReference>
<dbReference type="InterPro" id="IPR054480">
    <property type="entry name" value="AHAS_small-like_ACT"/>
</dbReference>
<dbReference type="NCBIfam" id="TIGR00119">
    <property type="entry name" value="acolac_sm"/>
    <property type="match status" value="1"/>
</dbReference>
<dbReference type="FunFam" id="3.30.70.260:FF:000001">
    <property type="entry name" value="Acetolactate synthase, small subunit"/>
    <property type="match status" value="1"/>
</dbReference>
<dbReference type="Pfam" id="PF22629">
    <property type="entry name" value="ACT_AHAS_ss"/>
    <property type="match status" value="1"/>
</dbReference>
<sequence>MSALHIKKGSNKHSAYNLRPTFSDVQEAHTITVLVENEPGVLARVIGLFSGRGYNIDSLTVAEVDHEGHLSRITIVTTGTPQVIEQIKAQLGRIVSVRDVRDLTAEGSSVERELALMKVNGQGEKRVEALRLADIFRANVVDSTLESFIFQLTGSPEKIDAFADLMRPLGLVQVARTGVAALSRGNT</sequence>
<name>A0A1U7D829_9RHOB</name>
<dbReference type="InterPro" id="IPR045865">
    <property type="entry name" value="ACT-like_dom_sf"/>
</dbReference>
<dbReference type="GO" id="GO:0009099">
    <property type="term" value="P:L-valine biosynthetic process"/>
    <property type="evidence" value="ECO:0007669"/>
    <property type="project" value="UniProtKB-UniRule"/>
</dbReference>
<comment type="catalytic activity">
    <reaction evidence="7 8">
        <text>2 pyruvate + H(+) = (2S)-2-acetolactate + CO2</text>
        <dbReference type="Rhea" id="RHEA:25249"/>
        <dbReference type="ChEBI" id="CHEBI:15361"/>
        <dbReference type="ChEBI" id="CHEBI:15378"/>
        <dbReference type="ChEBI" id="CHEBI:16526"/>
        <dbReference type="ChEBI" id="CHEBI:58476"/>
        <dbReference type="EC" id="2.2.1.6"/>
    </reaction>
</comment>
<keyword evidence="5 8" id="KW-0028">Amino-acid biosynthesis</keyword>
<evidence type="ECO:0000256" key="2">
    <source>
        <dbReference type="ARBA" id="ARBA00005025"/>
    </source>
</evidence>
<dbReference type="KEGG" id="tpro:Ga0080559_TMP3430"/>
<evidence type="ECO:0000256" key="6">
    <source>
        <dbReference type="ARBA" id="ARBA00023304"/>
    </source>
</evidence>
<dbReference type="Gene3D" id="3.30.70.260">
    <property type="match status" value="1"/>
</dbReference>
<dbReference type="CDD" id="cd04878">
    <property type="entry name" value="ACT_AHAS"/>
    <property type="match status" value="1"/>
</dbReference>
<evidence type="ECO:0000256" key="7">
    <source>
        <dbReference type="ARBA" id="ARBA00048670"/>
    </source>
</evidence>
<dbReference type="PROSITE" id="PS51671">
    <property type="entry name" value="ACT"/>
    <property type="match status" value="1"/>
</dbReference>
<dbReference type="GO" id="GO:0005829">
    <property type="term" value="C:cytosol"/>
    <property type="evidence" value="ECO:0007669"/>
    <property type="project" value="TreeGrafter"/>
</dbReference>
<evidence type="ECO:0000313" key="11">
    <source>
        <dbReference type="Proteomes" id="UP000186559"/>
    </source>
</evidence>
<dbReference type="OrthoDB" id="9787365at2"/>
<keyword evidence="11" id="KW-1185">Reference proteome</keyword>
<dbReference type="InterPro" id="IPR039557">
    <property type="entry name" value="AHAS_ACT"/>
</dbReference>
<accession>A0A1U7D829</accession>
<dbReference type="NCBIfam" id="NF008864">
    <property type="entry name" value="PRK11895.1"/>
    <property type="match status" value="1"/>
</dbReference>
<dbReference type="InterPro" id="IPR002912">
    <property type="entry name" value="ACT_dom"/>
</dbReference>
<dbReference type="EMBL" id="CP014796">
    <property type="protein sequence ID" value="APX24226.1"/>
    <property type="molecule type" value="Genomic_DNA"/>
</dbReference>
<dbReference type="UniPathway" id="UPA00049">
    <property type="reaction ID" value="UER00059"/>
</dbReference>
<comment type="subunit">
    <text evidence="4 8">Dimer of large and small chains.</text>
</comment>
<comment type="pathway">
    <text evidence="1 8">Amino-acid biosynthesis; L-isoleucine biosynthesis; L-isoleucine from 2-oxobutanoate: step 1/4.</text>
</comment>
<feature type="domain" description="ACT" evidence="9">
    <location>
        <begin position="30"/>
        <end position="105"/>
    </location>
</feature>
<dbReference type="STRING" id="1229727.Ga0080559_TMP3430"/>
<dbReference type="RefSeq" id="WP_017466979.1">
    <property type="nucleotide sequence ID" value="NZ_BMEW01000001.1"/>
</dbReference>
<dbReference type="Proteomes" id="UP000186559">
    <property type="component" value="Chromosome"/>
</dbReference>
<dbReference type="PANTHER" id="PTHR30239">
    <property type="entry name" value="ACETOLACTATE SYNTHASE SMALL SUBUNIT"/>
    <property type="match status" value="1"/>
</dbReference>
<dbReference type="UniPathway" id="UPA00047">
    <property type="reaction ID" value="UER00055"/>
</dbReference>
<evidence type="ECO:0000313" key="10">
    <source>
        <dbReference type="EMBL" id="APX24226.1"/>
    </source>
</evidence>
<dbReference type="FunFam" id="3.30.70.1150:FF:000001">
    <property type="entry name" value="Acetolactate synthase small subunit"/>
    <property type="match status" value="1"/>
</dbReference>